<evidence type="ECO:0000313" key="2">
    <source>
        <dbReference type="EMBL" id="MFC1851160.1"/>
    </source>
</evidence>
<name>A0ABV6YY94_UNCC1</name>
<gene>
    <name evidence="2" type="ORF">ACFL27_13275</name>
</gene>
<evidence type="ECO:0000256" key="1">
    <source>
        <dbReference type="SAM" id="Phobius"/>
    </source>
</evidence>
<keyword evidence="1" id="KW-0472">Membrane</keyword>
<feature type="non-terminal residue" evidence="2">
    <location>
        <position position="1"/>
    </location>
</feature>
<accession>A0ABV6YY94</accession>
<keyword evidence="3" id="KW-1185">Reference proteome</keyword>
<feature type="transmembrane region" description="Helical" evidence="1">
    <location>
        <begin position="20"/>
        <end position="39"/>
    </location>
</feature>
<keyword evidence="1" id="KW-0812">Transmembrane</keyword>
<organism evidence="2 3">
    <name type="scientific">candidate division CSSED10-310 bacterium</name>
    <dbReference type="NCBI Taxonomy" id="2855610"/>
    <lineage>
        <taxon>Bacteria</taxon>
        <taxon>Bacteria division CSSED10-310</taxon>
    </lineage>
</organism>
<evidence type="ECO:0000313" key="3">
    <source>
        <dbReference type="Proteomes" id="UP001594351"/>
    </source>
</evidence>
<reference evidence="2 3" key="1">
    <citation type="submission" date="2024-09" db="EMBL/GenBank/DDBJ databases">
        <title>Laminarin stimulates single cell rates of sulfate reduction while oxygen inhibits transcriptomic activity in coastal marine sediment.</title>
        <authorList>
            <person name="Lindsay M."/>
            <person name="Orcutt B."/>
            <person name="Emerson D."/>
            <person name="Stepanauskas R."/>
            <person name="D'Angelo T."/>
        </authorList>
    </citation>
    <scope>NUCLEOTIDE SEQUENCE [LARGE SCALE GENOMIC DNA]</scope>
    <source>
        <strain evidence="2">SAG AM-311-K15</strain>
    </source>
</reference>
<proteinExistence type="predicted"/>
<dbReference type="EMBL" id="JBHPBY010000158">
    <property type="protein sequence ID" value="MFC1851160.1"/>
    <property type="molecule type" value="Genomic_DNA"/>
</dbReference>
<comment type="caution">
    <text evidence="2">The sequence shown here is derived from an EMBL/GenBank/DDBJ whole genome shotgun (WGS) entry which is preliminary data.</text>
</comment>
<keyword evidence="1" id="KW-1133">Transmembrane helix</keyword>
<dbReference type="Proteomes" id="UP001594351">
    <property type="component" value="Unassembled WGS sequence"/>
</dbReference>
<sequence>SSSSRHINKKGRIMSHIWKILILSISLPALYVCGMEALFSQNCQIHGSALVARAMGNPAPNVVISIKEAEQKFQDAYQKAMSVRRKMKIKVKVKSKMKLKKQRITTRSDSASRSLSLNISKKGPDTRPDFFKVDERLKYEQYVWDGHVDSFNSLFPDEVPNRNDYILAKTTTTTQNGKALLELTYTSAPKSDDQSEVKIMVQADTFNPVTVEHRLLKPYKSIGVKLNHYLLRYTIETRNNLWLITAAEEKYSYLDIPQGLIDVEHSYTVIFKEPKAN</sequence>
<protein>
    <submittedName>
        <fullName evidence="2">Uncharacterized protein</fullName>
    </submittedName>
</protein>